<dbReference type="Proteomes" id="UP000703269">
    <property type="component" value="Unassembled WGS sequence"/>
</dbReference>
<reference evidence="1 2" key="1">
    <citation type="submission" date="2021-08" db="EMBL/GenBank/DDBJ databases">
        <title>Draft Genome Sequence of Phanerochaete sordida strain YK-624.</title>
        <authorList>
            <person name="Mori T."/>
            <person name="Dohra H."/>
            <person name="Suzuki T."/>
            <person name="Kawagishi H."/>
            <person name="Hirai H."/>
        </authorList>
    </citation>
    <scope>NUCLEOTIDE SEQUENCE [LARGE SCALE GENOMIC DNA]</scope>
    <source>
        <strain evidence="1 2">YK-624</strain>
    </source>
</reference>
<gene>
    <name evidence="1" type="ORF">PsYK624_089000</name>
</gene>
<dbReference type="AlphaFoldDB" id="A0A9P3GE93"/>
<comment type="caution">
    <text evidence="1">The sequence shown here is derived from an EMBL/GenBank/DDBJ whole genome shotgun (WGS) entry which is preliminary data.</text>
</comment>
<name>A0A9P3GE93_9APHY</name>
<dbReference type="EMBL" id="BPQB01000028">
    <property type="protein sequence ID" value="GJE92744.1"/>
    <property type="molecule type" value="Genomic_DNA"/>
</dbReference>
<protein>
    <submittedName>
        <fullName evidence="1">Uncharacterized protein</fullName>
    </submittedName>
</protein>
<sequence length="185" mass="20293">MSFPARIVKELASSYSPLARATIQLVKQLDKSTANAALARGRSSLHEAVSDIVQSQEVMTDGECTELLEQVELISGEGDIIDSALRSLVDSGITKQVLRLKERCKLWAKVEAFEANAQSLLVKVKTITTRRQSTWLRHRKSIASALSDIACEKPISDRFAFCGRPVGQGLSISLNTCESCSIWVI</sequence>
<organism evidence="1 2">
    <name type="scientific">Phanerochaete sordida</name>
    <dbReference type="NCBI Taxonomy" id="48140"/>
    <lineage>
        <taxon>Eukaryota</taxon>
        <taxon>Fungi</taxon>
        <taxon>Dikarya</taxon>
        <taxon>Basidiomycota</taxon>
        <taxon>Agaricomycotina</taxon>
        <taxon>Agaricomycetes</taxon>
        <taxon>Polyporales</taxon>
        <taxon>Phanerochaetaceae</taxon>
        <taxon>Phanerochaete</taxon>
    </lineage>
</organism>
<keyword evidence="2" id="KW-1185">Reference proteome</keyword>
<evidence type="ECO:0000313" key="2">
    <source>
        <dbReference type="Proteomes" id="UP000703269"/>
    </source>
</evidence>
<evidence type="ECO:0000313" key="1">
    <source>
        <dbReference type="EMBL" id="GJE92744.1"/>
    </source>
</evidence>
<accession>A0A9P3GE93</accession>
<proteinExistence type="predicted"/>